<keyword evidence="3" id="KW-1185">Reference proteome</keyword>
<evidence type="ECO:0000313" key="3">
    <source>
        <dbReference type="Proteomes" id="UP000479190"/>
    </source>
</evidence>
<accession>A0A6H5J0X0</accession>
<reference evidence="2 3" key="1">
    <citation type="submission" date="2020-02" db="EMBL/GenBank/DDBJ databases">
        <authorList>
            <person name="Ferguson B K."/>
        </authorList>
    </citation>
    <scope>NUCLEOTIDE SEQUENCE [LARGE SCALE GENOMIC DNA]</scope>
</reference>
<dbReference type="AlphaFoldDB" id="A0A6H5J0X0"/>
<feature type="compositionally biased region" description="Basic and acidic residues" evidence="1">
    <location>
        <begin position="7"/>
        <end position="17"/>
    </location>
</feature>
<protein>
    <submittedName>
        <fullName evidence="2">Uncharacterized protein</fullName>
    </submittedName>
</protein>
<proteinExistence type="predicted"/>
<dbReference type="Proteomes" id="UP000479190">
    <property type="component" value="Unassembled WGS sequence"/>
</dbReference>
<feature type="region of interest" description="Disordered" evidence="1">
    <location>
        <begin position="187"/>
        <end position="211"/>
    </location>
</feature>
<evidence type="ECO:0000256" key="1">
    <source>
        <dbReference type="SAM" id="MobiDB-lite"/>
    </source>
</evidence>
<feature type="region of interest" description="Disordered" evidence="1">
    <location>
        <begin position="1"/>
        <end position="22"/>
    </location>
</feature>
<feature type="compositionally biased region" description="Basic and acidic residues" evidence="1">
    <location>
        <begin position="187"/>
        <end position="200"/>
    </location>
</feature>
<name>A0A6H5J0X0_9HYME</name>
<dbReference type="EMBL" id="CADCXV010001396">
    <property type="protein sequence ID" value="CAB0044123.1"/>
    <property type="molecule type" value="Genomic_DNA"/>
</dbReference>
<evidence type="ECO:0000313" key="2">
    <source>
        <dbReference type="EMBL" id="CAB0044123.1"/>
    </source>
</evidence>
<sequence length="211" mass="24141">MPPMCDHAADGSEKGDTTIDDGTVQDRSLRWMKDCDSPLEPVLNVLNFESTRLLDEQRLVEHLYARSSTGPVESTYRRVLLCDAGLQWQELAGSSVRHSPLHLTAVGAKTQSRRVIIVKAKDITREIVVRSREIGIDLLRPGGQLCERITTTTKASRDLDEKFPRQRLGRAATWRRITRDDDEIEPRPKREIRHDRDDIYTRTTTTLRRPG</sequence>
<feature type="compositionally biased region" description="Low complexity" evidence="1">
    <location>
        <begin position="201"/>
        <end position="211"/>
    </location>
</feature>
<gene>
    <name evidence="2" type="ORF">TBRA_LOCUS15711</name>
</gene>
<organism evidence="2 3">
    <name type="scientific">Trichogramma brassicae</name>
    <dbReference type="NCBI Taxonomy" id="86971"/>
    <lineage>
        <taxon>Eukaryota</taxon>
        <taxon>Metazoa</taxon>
        <taxon>Ecdysozoa</taxon>
        <taxon>Arthropoda</taxon>
        <taxon>Hexapoda</taxon>
        <taxon>Insecta</taxon>
        <taxon>Pterygota</taxon>
        <taxon>Neoptera</taxon>
        <taxon>Endopterygota</taxon>
        <taxon>Hymenoptera</taxon>
        <taxon>Apocrita</taxon>
        <taxon>Proctotrupomorpha</taxon>
        <taxon>Chalcidoidea</taxon>
        <taxon>Trichogrammatidae</taxon>
        <taxon>Trichogramma</taxon>
    </lineage>
</organism>